<keyword evidence="1" id="KW-0472">Membrane</keyword>
<sequence length="74" mass="9037">MYDYIRFYLNLQLFITVIIFRVLRHKCSTSQGYIKYQYHGLRNQFFCSPKILLWSRKIGFFIRLFGIDEQCIAT</sequence>
<proteinExistence type="predicted"/>
<accession>A0A1G8B478</accession>
<name>A0A1G8B478_CHIFI</name>
<dbReference type="AlphaFoldDB" id="A0A1G8B478"/>
<evidence type="ECO:0000256" key="1">
    <source>
        <dbReference type="SAM" id="Phobius"/>
    </source>
</evidence>
<dbReference type="STRING" id="104663.SAMN04488121_110108"/>
<protein>
    <submittedName>
        <fullName evidence="2">Uncharacterized protein</fullName>
    </submittedName>
</protein>
<dbReference type="Proteomes" id="UP000199045">
    <property type="component" value="Unassembled WGS sequence"/>
</dbReference>
<feature type="transmembrane region" description="Helical" evidence="1">
    <location>
        <begin position="6"/>
        <end position="23"/>
    </location>
</feature>
<keyword evidence="1" id="KW-0812">Transmembrane</keyword>
<keyword evidence="1" id="KW-1133">Transmembrane helix</keyword>
<dbReference type="EMBL" id="FNBN01000010">
    <property type="protein sequence ID" value="SDH27823.1"/>
    <property type="molecule type" value="Genomic_DNA"/>
</dbReference>
<evidence type="ECO:0000313" key="2">
    <source>
        <dbReference type="EMBL" id="SDH27823.1"/>
    </source>
</evidence>
<evidence type="ECO:0000313" key="3">
    <source>
        <dbReference type="Proteomes" id="UP000199045"/>
    </source>
</evidence>
<gene>
    <name evidence="2" type="ORF">SAMN04488121_110108</name>
</gene>
<reference evidence="2 3" key="1">
    <citation type="submission" date="2016-10" db="EMBL/GenBank/DDBJ databases">
        <authorList>
            <person name="de Groot N.N."/>
        </authorList>
    </citation>
    <scope>NUCLEOTIDE SEQUENCE [LARGE SCALE GENOMIC DNA]</scope>
    <source>
        <strain evidence="2 3">DSM 527</strain>
    </source>
</reference>
<organism evidence="2 3">
    <name type="scientific">Chitinophaga filiformis</name>
    <name type="common">Myxococcus filiformis</name>
    <name type="synonym">Flexibacter filiformis</name>
    <dbReference type="NCBI Taxonomy" id="104663"/>
    <lineage>
        <taxon>Bacteria</taxon>
        <taxon>Pseudomonadati</taxon>
        <taxon>Bacteroidota</taxon>
        <taxon>Chitinophagia</taxon>
        <taxon>Chitinophagales</taxon>
        <taxon>Chitinophagaceae</taxon>
        <taxon>Chitinophaga</taxon>
    </lineage>
</organism>